<dbReference type="InterPro" id="IPR052535">
    <property type="entry name" value="Bacilysin_H2HPP_isomerase"/>
</dbReference>
<dbReference type="STRING" id="1027249.SAMN05216179_0852"/>
<evidence type="ECO:0000313" key="2">
    <source>
        <dbReference type="EMBL" id="SHM69361.1"/>
    </source>
</evidence>
<accession>A0A1M7KUY3</accession>
<evidence type="ECO:0000313" key="3">
    <source>
        <dbReference type="Proteomes" id="UP000184184"/>
    </source>
</evidence>
<name>A0A1M7KUY3_9BACI</name>
<dbReference type="InterPro" id="IPR014710">
    <property type="entry name" value="RmlC-like_jellyroll"/>
</dbReference>
<dbReference type="AlphaFoldDB" id="A0A1M7KUY3"/>
<dbReference type="PANTHER" id="PTHR40112:SF1">
    <property type="entry name" value="H2HPP ISOMERASE"/>
    <property type="match status" value="1"/>
</dbReference>
<dbReference type="InterPro" id="IPR011051">
    <property type="entry name" value="RmlC_Cupin_sf"/>
</dbReference>
<dbReference type="CDD" id="cd02238">
    <property type="entry name" value="cupin_KdgF"/>
    <property type="match status" value="1"/>
</dbReference>
<dbReference type="Pfam" id="PF07883">
    <property type="entry name" value="Cupin_2"/>
    <property type="match status" value="1"/>
</dbReference>
<sequence length="106" mass="11772">MAVNQWEQAEPGVKRKIHAPGKQVMMMEVVFEKGAKGSSHSHPHEQLTYCLSGKLAFHIDGKEIVIEKGDSLHIPSNAEHGVTALEDSQLLDVFTPLREDLLCNNK</sequence>
<dbReference type="InterPro" id="IPR013096">
    <property type="entry name" value="Cupin_2"/>
</dbReference>
<dbReference type="RefSeq" id="WP_073199928.1">
    <property type="nucleotide sequence ID" value="NZ_FRCZ01000001.1"/>
</dbReference>
<dbReference type="PIRSF" id="PIRSF029883">
    <property type="entry name" value="KdgF"/>
    <property type="match status" value="1"/>
</dbReference>
<dbReference type="EMBL" id="FRCZ01000001">
    <property type="protein sequence ID" value="SHM69361.1"/>
    <property type="molecule type" value="Genomic_DNA"/>
</dbReference>
<keyword evidence="3" id="KW-1185">Reference proteome</keyword>
<dbReference type="Gene3D" id="2.60.120.10">
    <property type="entry name" value="Jelly Rolls"/>
    <property type="match status" value="1"/>
</dbReference>
<gene>
    <name evidence="2" type="ORF">SAMN05216179_0852</name>
</gene>
<dbReference type="SUPFAM" id="SSF51182">
    <property type="entry name" value="RmlC-like cupins"/>
    <property type="match status" value="1"/>
</dbReference>
<reference evidence="2 3" key="1">
    <citation type="submission" date="2016-11" db="EMBL/GenBank/DDBJ databases">
        <authorList>
            <person name="Jaros S."/>
            <person name="Januszkiewicz K."/>
            <person name="Wedrychowicz H."/>
        </authorList>
    </citation>
    <scope>NUCLEOTIDE SEQUENCE [LARGE SCALE GENOMIC DNA]</scope>
    <source>
        <strain evidence="2 3">CGMCC 1.10681</strain>
    </source>
</reference>
<dbReference type="InterPro" id="IPR025499">
    <property type="entry name" value="KdgF"/>
</dbReference>
<feature type="domain" description="Cupin type-2" evidence="1">
    <location>
        <begin position="28"/>
        <end position="90"/>
    </location>
</feature>
<evidence type="ECO:0000259" key="1">
    <source>
        <dbReference type="Pfam" id="PF07883"/>
    </source>
</evidence>
<proteinExistence type="predicted"/>
<organism evidence="2 3">
    <name type="scientific">Gracilibacillus kekensis</name>
    <dbReference type="NCBI Taxonomy" id="1027249"/>
    <lineage>
        <taxon>Bacteria</taxon>
        <taxon>Bacillati</taxon>
        <taxon>Bacillota</taxon>
        <taxon>Bacilli</taxon>
        <taxon>Bacillales</taxon>
        <taxon>Bacillaceae</taxon>
        <taxon>Gracilibacillus</taxon>
    </lineage>
</organism>
<protein>
    <submittedName>
        <fullName evidence="2">Cupin domain-containing protein</fullName>
    </submittedName>
</protein>
<dbReference type="PANTHER" id="PTHR40112">
    <property type="entry name" value="H2HPP ISOMERASE"/>
    <property type="match status" value="1"/>
</dbReference>
<dbReference type="Proteomes" id="UP000184184">
    <property type="component" value="Unassembled WGS sequence"/>
</dbReference>